<dbReference type="EMBL" id="CP002608">
    <property type="protein sequence ID" value="AEB41056.1"/>
    <property type="molecule type" value="Genomic_DNA"/>
</dbReference>
<dbReference type="Proteomes" id="UP000008305">
    <property type="component" value="Chromosome"/>
</dbReference>
<evidence type="ECO:0000256" key="6">
    <source>
        <dbReference type="ARBA" id="ARBA00023136"/>
    </source>
</evidence>
<keyword evidence="3" id="KW-1003">Cell membrane</keyword>
<dbReference type="KEGG" id="cpm:G5S_0020"/>
<evidence type="ECO:0000256" key="4">
    <source>
        <dbReference type="ARBA" id="ARBA00022692"/>
    </source>
</evidence>
<evidence type="ECO:0000256" key="1">
    <source>
        <dbReference type="ARBA" id="ARBA00004651"/>
    </source>
</evidence>
<evidence type="ECO:0000313" key="9">
    <source>
        <dbReference type="Proteomes" id="UP000008305"/>
    </source>
</evidence>
<evidence type="ECO:0000256" key="5">
    <source>
        <dbReference type="ARBA" id="ARBA00022989"/>
    </source>
</evidence>
<keyword evidence="9" id="KW-1185">Reference proteome</keyword>
<evidence type="ECO:0000256" key="7">
    <source>
        <dbReference type="RuleBase" id="RU362048"/>
    </source>
</evidence>
<feature type="transmembrane region" description="Helical" evidence="7">
    <location>
        <begin position="49"/>
        <end position="68"/>
    </location>
</feature>
<dbReference type="Pfam" id="PF01914">
    <property type="entry name" value="MarC"/>
    <property type="match status" value="1"/>
</dbReference>
<dbReference type="PANTHER" id="PTHR33508">
    <property type="entry name" value="UPF0056 MEMBRANE PROTEIN YHCE"/>
    <property type="match status" value="1"/>
</dbReference>
<evidence type="ECO:0000256" key="3">
    <source>
        <dbReference type="ARBA" id="ARBA00022475"/>
    </source>
</evidence>
<protein>
    <recommendedName>
        <fullName evidence="7">UPF0056 inner membrane protein</fullName>
    </recommendedName>
</protein>
<gene>
    <name evidence="8" type="ordered locus">G5S_0020</name>
</gene>
<dbReference type="PANTHER" id="PTHR33508:SF1">
    <property type="entry name" value="UPF0056 MEMBRANE PROTEIN YHCE"/>
    <property type="match status" value="1"/>
</dbReference>
<feature type="transmembrane region" description="Helical" evidence="7">
    <location>
        <begin position="145"/>
        <end position="165"/>
    </location>
</feature>
<reference evidence="8 9" key="1">
    <citation type="journal article" date="2011" name="J. Bacteriol.">
        <title>Genome sequence of the obligate intracellular animal pathogen Chlamydia pecorum E58.</title>
        <authorList>
            <person name="Mojica S."/>
            <person name="Huot Creasy H."/>
            <person name="Daugherty S."/>
            <person name="Read T.D."/>
            <person name="Kim T."/>
            <person name="Kaltenboeck B."/>
            <person name="Bavoil P."/>
            <person name="Myers G.S."/>
        </authorList>
    </citation>
    <scope>NUCLEOTIDE SEQUENCE [LARGE SCALE GENOMIC DNA]</scope>
    <source>
        <strain evidence="8 9">E58</strain>
    </source>
</reference>
<feature type="transmembrane region" description="Helical" evidence="7">
    <location>
        <begin position="74"/>
        <end position="92"/>
    </location>
</feature>
<evidence type="ECO:0000313" key="8">
    <source>
        <dbReference type="EMBL" id="AEB41056.1"/>
    </source>
</evidence>
<comment type="similarity">
    <text evidence="2 7">Belongs to the UPF0056 (MarC) family.</text>
</comment>
<dbReference type="GO" id="GO:0005886">
    <property type="term" value="C:plasma membrane"/>
    <property type="evidence" value="ECO:0007669"/>
    <property type="project" value="UniProtKB-SubCell"/>
</dbReference>
<keyword evidence="5 7" id="KW-1133">Transmembrane helix</keyword>
<feature type="transmembrane region" description="Helical" evidence="7">
    <location>
        <begin position="172"/>
        <end position="193"/>
    </location>
</feature>
<dbReference type="RefSeq" id="WP_013712135.1">
    <property type="nucleotide sequence ID" value="NC_015408.1"/>
</dbReference>
<feature type="transmembrane region" description="Helical" evidence="7">
    <location>
        <begin position="112"/>
        <end position="139"/>
    </location>
</feature>
<dbReference type="AlphaFoldDB" id="A0AA34RC78"/>
<accession>A0AA34RC78</accession>
<organism evidence="8 9">
    <name type="scientific">Chlamydia pecorum (strain ATCC VR-628 / DSM 29919 / E58)</name>
    <name type="common">Chlamydophila pecorum</name>
    <dbReference type="NCBI Taxonomy" id="331635"/>
    <lineage>
        <taxon>Bacteria</taxon>
        <taxon>Pseudomonadati</taxon>
        <taxon>Chlamydiota</taxon>
        <taxon>Chlamydiia</taxon>
        <taxon>Chlamydiales</taxon>
        <taxon>Chlamydiaceae</taxon>
        <taxon>Chlamydia/Chlamydophila group</taxon>
        <taxon>Chlamydia</taxon>
    </lineage>
</organism>
<feature type="transmembrane region" description="Helical" evidence="7">
    <location>
        <begin position="6"/>
        <end position="28"/>
    </location>
</feature>
<comment type="subcellular location">
    <subcellularLocation>
        <location evidence="7">Cell inner membrane</location>
        <topology evidence="7">Multi-pass membrane protein</topology>
    </subcellularLocation>
    <subcellularLocation>
        <location evidence="1">Cell membrane</location>
        <topology evidence="1">Multi-pass membrane protein</topology>
    </subcellularLocation>
</comment>
<dbReference type="InterPro" id="IPR002771">
    <property type="entry name" value="Multi_antbiot-R_MarC"/>
</dbReference>
<proteinExistence type="inferred from homology"/>
<keyword evidence="6 7" id="KW-0472">Membrane</keyword>
<name>A0AA34RC78_CHLPE</name>
<sequence>MMWFLLYLPQVCTFFLSADVLTNILVINRLLSNYSQKQRFFLLLRECRFSLIAMILLFWATLGATHVLHTPPCAIRTVGGIIITLIGIRATLRLNKEEAWSSYSSNSSSLPFVTPIAMPLIIGPSWLGACCAFISKSFLHVTSTYIVILSWVLITCATFILHFLINPGKIKLLVTIQTILGLFVTIVGAQILISGLQSTFL</sequence>
<evidence type="ECO:0000256" key="2">
    <source>
        <dbReference type="ARBA" id="ARBA00009784"/>
    </source>
</evidence>
<keyword evidence="4 7" id="KW-0812">Transmembrane</keyword>